<dbReference type="GO" id="GO:0003677">
    <property type="term" value="F:DNA binding"/>
    <property type="evidence" value="ECO:0007669"/>
    <property type="project" value="InterPro"/>
</dbReference>
<dbReference type="InterPro" id="IPR007560">
    <property type="entry name" value="Restrct_endonuc_IV_Mrr"/>
</dbReference>
<keyword evidence="5" id="KW-1185">Reference proteome</keyword>
<dbReference type="RefSeq" id="WP_125955674.1">
    <property type="nucleotide sequence ID" value="NZ_NGJT01000001.1"/>
</dbReference>
<feature type="domain" description="Restriction endonuclease type IV Mrr" evidence="2">
    <location>
        <begin position="176"/>
        <end position="294"/>
    </location>
</feature>
<protein>
    <submittedName>
        <fullName evidence="4">Restriction endonuclease</fullName>
    </submittedName>
</protein>
<dbReference type="PANTHER" id="PTHR30015:SF7">
    <property type="entry name" value="TYPE IV METHYL-DIRECTED RESTRICTION ENZYME ECOKMRR"/>
    <property type="match status" value="1"/>
</dbReference>
<dbReference type="GO" id="GO:0009307">
    <property type="term" value="P:DNA restriction-modification system"/>
    <property type="evidence" value="ECO:0007669"/>
    <property type="project" value="InterPro"/>
</dbReference>
<keyword evidence="4" id="KW-0540">Nuclease</keyword>
<dbReference type="Pfam" id="PF04471">
    <property type="entry name" value="Mrr_cat"/>
    <property type="match status" value="1"/>
</dbReference>
<dbReference type="OrthoDB" id="9803736at2"/>
<evidence type="ECO:0000313" key="4">
    <source>
        <dbReference type="EMBL" id="RST96253.1"/>
    </source>
</evidence>
<dbReference type="InterPro" id="IPR011856">
    <property type="entry name" value="tRNA_endonuc-like_dom_sf"/>
</dbReference>
<dbReference type="EMBL" id="NGJT01000001">
    <property type="protein sequence ID" value="RST96253.1"/>
    <property type="molecule type" value="Genomic_DNA"/>
</dbReference>
<dbReference type="InterPro" id="IPR052906">
    <property type="entry name" value="Type_IV_Methyl-Rstrct_Enzyme"/>
</dbReference>
<evidence type="ECO:0000256" key="1">
    <source>
        <dbReference type="ARBA" id="ARBA00022801"/>
    </source>
</evidence>
<dbReference type="SUPFAM" id="SSF52980">
    <property type="entry name" value="Restriction endonuclease-like"/>
    <property type="match status" value="1"/>
</dbReference>
<evidence type="ECO:0000259" key="3">
    <source>
        <dbReference type="Pfam" id="PF14338"/>
    </source>
</evidence>
<comment type="caution">
    <text evidence="4">The sequence shown here is derived from an EMBL/GenBank/DDBJ whole genome shotgun (WGS) entry which is preliminary data.</text>
</comment>
<proteinExistence type="predicted"/>
<dbReference type="AlphaFoldDB" id="A0A429ZRC7"/>
<evidence type="ECO:0000313" key="5">
    <source>
        <dbReference type="Proteomes" id="UP000288490"/>
    </source>
</evidence>
<dbReference type="InterPro" id="IPR011335">
    <property type="entry name" value="Restrct_endonuc-II-like"/>
</dbReference>
<keyword evidence="1" id="KW-0378">Hydrolase</keyword>
<feature type="domain" description="Restriction system protein Mrr-like N-terminal" evidence="3">
    <location>
        <begin position="21"/>
        <end position="104"/>
    </location>
</feature>
<name>A0A429ZRC7_9ENTE</name>
<keyword evidence="4" id="KW-0255">Endonuclease</keyword>
<dbReference type="GO" id="GO:0015666">
    <property type="term" value="F:restriction endodeoxyribonuclease activity"/>
    <property type="evidence" value="ECO:0007669"/>
    <property type="project" value="TreeGrafter"/>
</dbReference>
<dbReference type="InterPro" id="IPR025745">
    <property type="entry name" value="Mrr-like_N_dom"/>
</dbReference>
<evidence type="ECO:0000259" key="2">
    <source>
        <dbReference type="Pfam" id="PF04471"/>
    </source>
</evidence>
<accession>A0A429ZRC7</accession>
<reference evidence="4 5" key="1">
    <citation type="submission" date="2017-05" db="EMBL/GenBank/DDBJ databases">
        <title>Vagococcus spp. assemblies.</title>
        <authorList>
            <person name="Gulvik C.A."/>
        </authorList>
    </citation>
    <scope>NUCLEOTIDE SEQUENCE [LARGE SCALE GENOMIC DNA]</scope>
    <source>
        <strain evidence="4 5">SS1994</strain>
    </source>
</reference>
<dbReference type="Gene3D" id="3.40.1350.10">
    <property type="match status" value="1"/>
</dbReference>
<dbReference type="Pfam" id="PF14338">
    <property type="entry name" value="Mrr_N"/>
    <property type="match status" value="1"/>
</dbReference>
<dbReference type="Proteomes" id="UP000288490">
    <property type="component" value="Unassembled WGS sequence"/>
</dbReference>
<organism evidence="4 5">
    <name type="scientific">Vagococcus bubulae</name>
    <dbReference type="NCBI Taxonomy" id="1977868"/>
    <lineage>
        <taxon>Bacteria</taxon>
        <taxon>Bacillati</taxon>
        <taxon>Bacillota</taxon>
        <taxon>Bacilli</taxon>
        <taxon>Lactobacillales</taxon>
        <taxon>Enterococcaceae</taxon>
        <taxon>Vagococcus</taxon>
    </lineage>
</organism>
<gene>
    <name evidence="4" type="ORF">CBF36_00550</name>
</gene>
<sequence length="320" mass="36300">MNTDYRKLDSTSNNVPRCEALLPYALEILKDGREIHKNEFRKRVIKLLAIPDDIVNIKYPNHPDAEGILMDRLNYVLSDLFKAKAVERTKRGVYKVTDFGIGLLDKYGENLDYTILKQQEPYLNYLKELKIRNEKSGIESSYLQEGNTEEQDLMEVENIVTSMKNMVATELLEKVRASDPIFFETLVVKLLVGMGYSGTNGNAYVTKPTNDGGIDGVINQDPLGTSTVYIQAKRYAEDNKVGRAAIQSFYGALADVHADRGVFITTSDYSKGAIDFAKNQGIVLINGIELTDLMIQYEIGVEPIREYKLYRIDNDYFEEE</sequence>
<dbReference type="PANTHER" id="PTHR30015">
    <property type="entry name" value="MRR RESTRICTION SYSTEM PROTEIN"/>
    <property type="match status" value="1"/>
</dbReference>